<feature type="region of interest" description="Disordered" evidence="1">
    <location>
        <begin position="52"/>
        <end position="71"/>
    </location>
</feature>
<evidence type="ECO:0000313" key="3">
    <source>
        <dbReference type="Proteomes" id="UP000230232"/>
    </source>
</evidence>
<evidence type="ECO:0000313" key="2">
    <source>
        <dbReference type="EMBL" id="PIR41159.1"/>
    </source>
</evidence>
<accession>A0A2H0R3R6</accession>
<proteinExistence type="predicted"/>
<comment type="caution">
    <text evidence="2">The sequence shown here is derived from an EMBL/GenBank/DDBJ whole genome shotgun (WGS) entry which is preliminary data.</text>
</comment>
<feature type="compositionally biased region" description="Polar residues" evidence="1">
    <location>
        <begin position="52"/>
        <end position="67"/>
    </location>
</feature>
<reference evidence="2 3" key="1">
    <citation type="submission" date="2017-09" db="EMBL/GenBank/DDBJ databases">
        <title>Depth-based differentiation of microbial function through sediment-hosted aquifers and enrichment of novel symbionts in the deep terrestrial subsurface.</title>
        <authorList>
            <person name="Probst A.J."/>
            <person name="Ladd B."/>
            <person name="Jarett J.K."/>
            <person name="Geller-Mcgrath D.E."/>
            <person name="Sieber C.M."/>
            <person name="Emerson J.B."/>
            <person name="Anantharaman K."/>
            <person name="Thomas B.C."/>
            <person name="Malmstrom R."/>
            <person name="Stieglmeier M."/>
            <person name="Klingl A."/>
            <person name="Woyke T."/>
            <person name="Ryan C.M."/>
            <person name="Banfield J.F."/>
        </authorList>
    </citation>
    <scope>NUCLEOTIDE SEQUENCE [LARGE SCALE GENOMIC DNA]</scope>
    <source>
        <strain evidence="2">CG10_big_fil_rev_8_21_14_0_10_46_23</strain>
    </source>
</reference>
<evidence type="ECO:0000256" key="1">
    <source>
        <dbReference type="SAM" id="MobiDB-lite"/>
    </source>
</evidence>
<organism evidence="2 3">
    <name type="scientific">Candidatus Yanofskybacteria bacterium CG10_big_fil_rev_8_21_14_0_10_46_23</name>
    <dbReference type="NCBI Taxonomy" id="1975098"/>
    <lineage>
        <taxon>Bacteria</taxon>
        <taxon>Candidatus Yanofskyibacteriota</taxon>
    </lineage>
</organism>
<dbReference type="EMBL" id="PCXO01000010">
    <property type="protein sequence ID" value="PIR41159.1"/>
    <property type="molecule type" value="Genomic_DNA"/>
</dbReference>
<sequence>MKNKEFATISLVLVMVLALGNPAFEALFERFGFVRSTPAPIVPKNTIKNNLNARANSGNETSSGSIQTGEATATVSLTTTTNEDIEEVVMISASPTPEITVSPETPTGVQVAITPETDRPSLIASILARPIFRWFSF</sequence>
<dbReference type="Proteomes" id="UP000230232">
    <property type="component" value="Unassembled WGS sequence"/>
</dbReference>
<dbReference type="AlphaFoldDB" id="A0A2H0R3R6"/>
<protein>
    <submittedName>
        <fullName evidence="2">Uncharacterized protein</fullName>
    </submittedName>
</protein>
<gene>
    <name evidence="2" type="ORF">COV31_01975</name>
</gene>
<name>A0A2H0R3R6_9BACT</name>